<feature type="transmembrane region" description="Helical" evidence="1">
    <location>
        <begin position="168"/>
        <end position="190"/>
    </location>
</feature>
<keyword evidence="1" id="KW-0812">Transmembrane</keyword>
<reference evidence="3" key="1">
    <citation type="journal article" date="2019" name="Int. J. Syst. Evol. Microbiol.">
        <title>The Global Catalogue of Microorganisms (GCM) 10K type strain sequencing project: providing services to taxonomists for standard genome sequencing and annotation.</title>
        <authorList>
            <consortium name="The Broad Institute Genomics Platform"/>
            <consortium name="The Broad Institute Genome Sequencing Center for Infectious Disease"/>
            <person name="Wu L."/>
            <person name="Ma J."/>
        </authorList>
    </citation>
    <scope>NUCLEOTIDE SEQUENCE [LARGE SCALE GENOMIC DNA]</scope>
    <source>
        <strain evidence="3">CCM 7282</strain>
    </source>
</reference>
<dbReference type="RefSeq" id="WP_062442587.1">
    <property type="nucleotide sequence ID" value="NZ_BMCJ01000002.1"/>
</dbReference>
<name>A0ABQ1NWF0_9BACI</name>
<keyword evidence="1" id="KW-1133">Transmembrane helix</keyword>
<proteinExistence type="predicted"/>
<dbReference type="EMBL" id="BMCJ01000002">
    <property type="protein sequence ID" value="GGC86526.1"/>
    <property type="molecule type" value="Genomic_DNA"/>
</dbReference>
<organism evidence="2 3">
    <name type="scientific">Thalassobacillus devorans</name>
    <dbReference type="NCBI Taxonomy" id="279813"/>
    <lineage>
        <taxon>Bacteria</taxon>
        <taxon>Bacillati</taxon>
        <taxon>Bacillota</taxon>
        <taxon>Bacilli</taxon>
        <taxon>Bacillales</taxon>
        <taxon>Bacillaceae</taxon>
        <taxon>Thalassobacillus</taxon>
    </lineage>
</organism>
<feature type="transmembrane region" description="Helical" evidence="1">
    <location>
        <begin position="50"/>
        <end position="69"/>
    </location>
</feature>
<sequence length="244" mass="28371">MNQWFSSYMDQPFSMFGVSHIAMLMLYSAGLALLVFAHKQLRKQQTSYQIVRWLLFVLLIVSEFSYQTWAAVHDLWSMKEYLPLHLCGVASLVAAAALVTQHHNLIKATYFIAVIPTLMALVTPDLPHDYLHYRFWKFFFHHMAISWAGILLILVHPVTITWKTTWKVFGLLVLYAITIGFVNQALGSNYLYLSRTPAVETPLEWLGSGFWYYINLGLLTFGSFWLLYFIYRLFIKLDSASYDK</sequence>
<dbReference type="InterPro" id="IPR011737">
    <property type="entry name" value="CHP02206_TP0381"/>
</dbReference>
<evidence type="ECO:0000313" key="3">
    <source>
        <dbReference type="Proteomes" id="UP000619534"/>
    </source>
</evidence>
<evidence type="ECO:0000313" key="2">
    <source>
        <dbReference type="EMBL" id="GGC86526.1"/>
    </source>
</evidence>
<evidence type="ECO:0000256" key="1">
    <source>
        <dbReference type="SAM" id="Phobius"/>
    </source>
</evidence>
<keyword evidence="3" id="KW-1185">Reference proteome</keyword>
<keyword evidence="1" id="KW-0472">Membrane</keyword>
<feature type="transmembrane region" description="Helical" evidence="1">
    <location>
        <begin position="135"/>
        <end position="156"/>
    </location>
</feature>
<feature type="transmembrane region" description="Helical" evidence="1">
    <location>
        <begin position="210"/>
        <end position="231"/>
    </location>
</feature>
<accession>A0ABQ1NWF0</accession>
<dbReference type="Pfam" id="PF14808">
    <property type="entry name" value="TMEM164"/>
    <property type="match status" value="1"/>
</dbReference>
<feature type="transmembrane region" description="Helical" evidence="1">
    <location>
        <begin position="81"/>
        <end position="98"/>
    </location>
</feature>
<feature type="transmembrane region" description="Helical" evidence="1">
    <location>
        <begin position="105"/>
        <end position="123"/>
    </location>
</feature>
<dbReference type="NCBIfam" id="TIGR02206">
    <property type="entry name" value="intg_mem_TP0381"/>
    <property type="match status" value="1"/>
</dbReference>
<protein>
    <submittedName>
        <fullName evidence="2">Membrane protein</fullName>
    </submittedName>
</protein>
<feature type="transmembrane region" description="Helical" evidence="1">
    <location>
        <begin position="20"/>
        <end position="38"/>
    </location>
</feature>
<gene>
    <name evidence="2" type="ORF">GCM10007216_16550</name>
</gene>
<dbReference type="Proteomes" id="UP000619534">
    <property type="component" value="Unassembled WGS sequence"/>
</dbReference>
<comment type="caution">
    <text evidence="2">The sequence shown here is derived from an EMBL/GenBank/DDBJ whole genome shotgun (WGS) entry which is preliminary data.</text>
</comment>